<proteinExistence type="predicted"/>
<protein>
    <recommendedName>
        <fullName evidence="2">DUF3108 domain-containing protein</fullName>
    </recommendedName>
</protein>
<dbReference type="RefSeq" id="WP_260561650.1">
    <property type="nucleotide sequence ID" value="NZ_BAABEC010000176.1"/>
</dbReference>
<sequence>MRRLALLLLPFLTLPALAEAGVCDGGIKPMQPGWVWTYRDTDKDGVEFYEMRRSLTTTGYTDTYTTPGKPPAPQSFRCEGGAQTNVTAPSVGGAEITRLTVTGVSFPAPADWKTGYTWNYLMNLEGRKSGFNAKATITFNYRILGREKVTVPAGTFDAWKVEMNGNVDARISVLPIRQKFSETQWIVPDIGIVRIQRENSGSELTSLKK</sequence>
<accession>A0ABY5YKP6</accession>
<dbReference type="Gene3D" id="2.40.360.20">
    <property type="match status" value="1"/>
</dbReference>
<gene>
    <name evidence="3" type="ORF">N0D28_07005</name>
</gene>
<feature type="signal peptide" evidence="1">
    <location>
        <begin position="1"/>
        <end position="18"/>
    </location>
</feature>
<dbReference type="Pfam" id="PF21347">
    <property type="entry name" value="DUF3108_like"/>
    <property type="match status" value="1"/>
</dbReference>
<feature type="chain" id="PRO_5046682890" description="DUF3108 domain-containing protein" evidence="1">
    <location>
        <begin position="19"/>
        <end position="209"/>
    </location>
</feature>
<name>A0ABY5YKP6_9DEIO</name>
<feature type="domain" description="DUF3108" evidence="2">
    <location>
        <begin position="122"/>
        <end position="206"/>
    </location>
</feature>
<evidence type="ECO:0000313" key="4">
    <source>
        <dbReference type="Proteomes" id="UP001060261"/>
    </source>
</evidence>
<dbReference type="EMBL" id="CP104213">
    <property type="protein sequence ID" value="UWX65395.1"/>
    <property type="molecule type" value="Genomic_DNA"/>
</dbReference>
<keyword evidence="4" id="KW-1185">Reference proteome</keyword>
<evidence type="ECO:0000313" key="3">
    <source>
        <dbReference type="EMBL" id="UWX65395.1"/>
    </source>
</evidence>
<evidence type="ECO:0000256" key="1">
    <source>
        <dbReference type="SAM" id="SignalP"/>
    </source>
</evidence>
<evidence type="ECO:0000259" key="2">
    <source>
        <dbReference type="Pfam" id="PF21347"/>
    </source>
</evidence>
<reference evidence="3" key="1">
    <citation type="submission" date="2022-09" db="EMBL/GenBank/DDBJ databases">
        <title>genome sequence of Deinococcus rubellus.</title>
        <authorList>
            <person name="Srinivasan S."/>
        </authorList>
    </citation>
    <scope>NUCLEOTIDE SEQUENCE</scope>
    <source>
        <strain evidence="3">Ant6</strain>
    </source>
</reference>
<keyword evidence="1" id="KW-0732">Signal</keyword>
<dbReference type="Proteomes" id="UP001060261">
    <property type="component" value="Chromosome"/>
</dbReference>
<organism evidence="3 4">
    <name type="scientific">Deinococcus rubellus</name>
    <dbReference type="NCBI Taxonomy" id="1889240"/>
    <lineage>
        <taxon>Bacteria</taxon>
        <taxon>Thermotogati</taxon>
        <taxon>Deinococcota</taxon>
        <taxon>Deinococci</taxon>
        <taxon>Deinococcales</taxon>
        <taxon>Deinococcaceae</taxon>
        <taxon>Deinococcus</taxon>
    </lineage>
</organism>
<dbReference type="InterPro" id="IPR049279">
    <property type="entry name" value="DUF3108-like"/>
</dbReference>